<keyword evidence="2" id="KW-1185">Reference proteome</keyword>
<evidence type="ECO:0000313" key="1">
    <source>
        <dbReference type="EMBL" id="GGZ47841.1"/>
    </source>
</evidence>
<name>A0ABQ3BN63_9ACTN</name>
<sequence>MSPCTVYPLSSNNSARYEPSWPVTPVMSAVFATIPPSLLIASAAMFTDIPELERSAAKRHRSPFLLAQSEP</sequence>
<reference evidence="2" key="1">
    <citation type="journal article" date="2019" name="Int. J. Syst. Evol. Microbiol.">
        <title>The Global Catalogue of Microorganisms (GCM) 10K type strain sequencing project: providing services to taxonomists for standard genome sequencing and annotation.</title>
        <authorList>
            <consortium name="The Broad Institute Genomics Platform"/>
            <consortium name="The Broad Institute Genome Sequencing Center for Infectious Disease"/>
            <person name="Wu L."/>
            <person name="Ma J."/>
        </authorList>
    </citation>
    <scope>NUCLEOTIDE SEQUENCE [LARGE SCALE GENOMIC DNA]</scope>
    <source>
        <strain evidence="2">JCM 4602</strain>
    </source>
</reference>
<comment type="caution">
    <text evidence="1">The sequence shown here is derived from an EMBL/GenBank/DDBJ whole genome shotgun (WGS) entry which is preliminary data.</text>
</comment>
<accession>A0ABQ3BN63</accession>
<dbReference type="EMBL" id="BMUW01000003">
    <property type="protein sequence ID" value="GGZ47841.1"/>
    <property type="molecule type" value="Genomic_DNA"/>
</dbReference>
<evidence type="ECO:0000313" key="2">
    <source>
        <dbReference type="Proteomes" id="UP000624183"/>
    </source>
</evidence>
<dbReference type="Proteomes" id="UP000624183">
    <property type="component" value="Unassembled WGS sequence"/>
</dbReference>
<gene>
    <name evidence="1" type="ORF">GCM10010328_22930</name>
</gene>
<protein>
    <submittedName>
        <fullName evidence="1">Uncharacterized protein</fullName>
    </submittedName>
</protein>
<organism evidence="1 2">
    <name type="scientific">Streptomyces rubiginosohelvolus</name>
    <dbReference type="NCBI Taxonomy" id="67362"/>
    <lineage>
        <taxon>Bacteria</taxon>
        <taxon>Bacillati</taxon>
        <taxon>Actinomycetota</taxon>
        <taxon>Actinomycetes</taxon>
        <taxon>Kitasatosporales</taxon>
        <taxon>Streptomycetaceae</taxon>
        <taxon>Streptomyces</taxon>
    </lineage>
</organism>
<proteinExistence type="predicted"/>